<dbReference type="Proteomes" id="UP000054270">
    <property type="component" value="Unassembled WGS sequence"/>
</dbReference>
<dbReference type="OrthoDB" id="2927676at2759"/>
<dbReference type="AlphaFoldDB" id="A0A0D2N8I6"/>
<keyword evidence="3" id="KW-1185">Reference proteome</keyword>
<dbReference type="EMBL" id="KN817645">
    <property type="protein sequence ID" value="KJA15414.1"/>
    <property type="molecule type" value="Genomic_DNA"/>
</dbReference>
<name>A0A0D2N8I6_HYPSF</name>
<keyword evidence="1" id="KW-0812">Transmembrane</keyword>
<gene>
    <name evidence="2" type="ORF">HYPSUDRAFT_72086</name>
</gene>
<feature type="transmembrane region" description="Helical" evidence="1">
    <location>
        <begin position="148"/>
        <end position="167"/>
    </location>
</feature>
<sequence length="169" mass="17103">MSLPTGAPTVAGGFTEIESATIAGVTALSVQSNGATVFAETVVESLLGNGDATSTVIILSTPTTLVFTFAEDASLISQSVVQTTTLGSVGGPMVYGDDTVCTGTRGGEVSCVLVQTESLGDGQTLASTLTYSATRVPLFTIKSGGGRVVFSIAMIFLSTSFACFVLHCL</sequence>
<evidence type="ECO:0000313" key="2">
    <source>
        <dbReference type="EMBL" id="KJA15414.1"/>
    </source>
</evidence>
<accession>A0A0D2N8I6</accession>
<evidence type="ECO:0000313" key="3">
    <source>
        <dbReference type="Proteomes" id="UP000054270"/>
    </source>
</evidence>
<organism evidence="2 3">
    <name type="scientific">Hypholoma sublateritium (strain FD-334 SS-4)</name>
    <dbReference type="NCBI Taxonomy" id="945553"/>
    <lineage>
        <taxon>Eukaryota</taxon>
        <taxon>Fungi</taxon>
        <taxon>Dikarya</taxon>
        <taxon>Basidiomycota</taxon>
        <taxon>Agaricomycotina</taxon>
        <taxon>Agaricomycetes</taxon>
        <taxon>Agaricomycetidae</taxon>
        <taxon>Agaricales</taxon>
        <taxon>Agaricineae</taxon>
        <taxon>Strophariaceae</taxon>
        <taxon>Hypholoma</taxon>
    </lineage>
</organism>
<evidence type="ECO:0000256" key="1">
    <source>
        <dbReference type="SAM" id="Phobius"/>
    </source>
</evidence>
<proteinExistence type="predicted"/>
<reference evidence="3" key="1">
    <citation type="submission" date="2014-04" db="EMBL/GenBank/DDBJ databases">
        <title>Evolutionary Origins and Diversification of the Mycorrhizal Mutualists.</title>
        <authorList>
            <consortium name="DOE Joint Genome Institute"/>
            <consortium name="Mycorrhizal Genomics Consortium"/>
            <person name="Kohler A."/>
            <person name="Kuo A."/>
            <person name="Nagy L.G."/>
            <person name="Floudas D."/>
            <person name="Copeland A."/>
            <person name="Barry K.W."/>
            <person name="Cichocki N."/>
            <person name="Veneault-Fourrey C."/>
            <person name="LaButti K."/>
            <person name="Lindquist E.A."/>
            <person name="Lipzen A."/>
            <person name="Lundell T."/>
            <person name="Morin E."/>
            <person name="Murat C."/>
            <person name="Riley R."/>
            <person name="Ohm R."/>
            <person name="Sun H."/>
            <person name="Tunlid A."/>
            <person name="Henrissat B."/>
            <person name="Grigoriev I.V."/>
            <person name="Hibbett D.S."/>
            <person name="Martin F."/>
        </authorList>
    </citation>
    <scope>NUCLEOTIDE SEQUENCE [LARGE SCALE GENOMIC DNA]</scope>
    <source>
        <strain evidence="3">FD-334 SS-4</strain>
    </source>
</reference>
<keyword evidence="1" id="KW-1133">Transmembrane helix</keyword>
<keyword evidence="1" id="KW-0472">Membrane</keyword>
<protein>
    <submittedName>
        <fullName evidence="2">Uncharacterized protein</fullName>
    </submittedName>
</protein>